<feature type="domain" description="Fibronectin type-III" evidence="6">
    <location>
        <begin position="2615"/>
        <end position="2728"/>
    </location>
</feature>
<dbReference type="SMART" id="SM00409">
    <property type="entry name" value="IG"/>
    <property type="match status" value="6"/>
</dbReference>
<keyword evidence="8" id="KW-1185">Reference proteome</keyword>
<dbReference type="SUPFAM" id="SSF48726">
    <property type="entry name" value="Immunoglobulin"/>
    <property type="match status" value="3"/>
</dbReference>
<dbReference type="PANTHER" id="PTHR13817">
    <property type="entry name" value="TITIN"/>
    <property type="match status" value="1"/>
</dbReference>
<dbReference type="InterPro" id="IPR013783">
    <property type="entry name" value="Ig-like_fold"/>
</dbReference>
<dbReference type="Pfam" id="PF07679">
    <property type="entry name" value="I-set"/>
    <property type="match status" value="1"/>
</dbReference>
<feature type="compositionally biased region" description="Basic and acidic residues" evidence="4">
    <location>
        <begin position="1387"/>
        <end position="1412"/>
    </location>
</feature>
<gene>
    <name evidence="7" type="ORF">PHET_00243</name>
</gene>
<evidence type="ECO:0000256" key="2">
    <source>
        <dbReference type="ARBA" id="ARBA00023157"/>
    </source>
</evidence>
<feature type="compositionally biased region" description="Basic and acidic residues" evidence="4">
    <location>
        <begin position="1472"/>
        <end position="1490"/>
    </location>
</feature>
<accession>A0A8J4SV01</accession>
<dbReference type="InterPro" id="IPR003599">
    <property type="entry name" value="Ig_sub"/>
</dbReference>
<sequence length="2872" mass="326481">MEQYTVYLIHLDALVKHVTKLNGAESEMLFSINDPIPDLSTAVDGSEITIAPWLKRSSISLRYLLELADLPRLRLTAYRGMLRDVARYTARSGADTEQLEIAMTCFARAIRRAEESTNLWALLSTSSSTQRAEWHSCYHNEYTGGLLPPALIRLTDLQTNVRNTLEPDESNTQYGRLVLLPNHLVFLSASSQPDGSQLWNMTWEFKLDDLRLGASESTTHDSPWFDVWDISVAEPIKSVIRIYCPNRLNLDAWIEDVCCALMALTNCPCQDTQVPRAIVDAHEEAILQNRLNFAYQMDLPGYQSESLEDIFVDAPEYQRSIESIRSTNLNEADLAVAPTMLSKNGNRLDDSASSSYHTAEEPTEDETLSRKKDTPVTLYESYSTLDEVTTQFSEDQRSLMDEQLLVDSKEGVMSEEPPAGAVTKTLTVHAGEQIQFNAAFTISGPVAYEVKWLMNGLPIPSTIGADMILSDTDTRLLIADADPMIHSGMYTCKCRLFEGTETAVYFYVNVLPDRLEEIENREEEQQNKAITEVEETQLLESVERTRSLEYVDLKLLEPMTEQLDLPIGQVLELQVKINEKILDQLTYSLCKEHHPLSLNEVKVQWFNDGVLLQQTPNCKLFQQNGIINLQTITSSFLPDTQSEYTCTLQLPEDEQQFETYSATMTVKFHEPTTEELQSGFRPVTHLTPSTASTSLPKAVSISDLVDIQLIQGQRFILVAPYDLRSANENTAIWWTLNNQFIAGRNLEMDDPTEFKCLLNKVNQTIKLVKPAVQRTDVGLYTCWVSDVGYNRNAKRCIEYAVDVLESESEQDTENGSESSFIQHDFEMEEIDEDVFGDKNADDLVDYGTLRAKQLDDLQEERIVTVKPLKEMEITEKTDEEDETYKDNQTSNEDAVDFSPDVEHFDRRTSSEQKFHTETDLKNDDQIIETTDAKVELLMSKLDAKHTVQDKHLVDKNTSEEEQGRLEEDRLATETAVELRTREQASMLENKKQPSLSEEKSTTVETDNHKRGAEGERLAAAKEAESMAEESEREHVEEERLAAEAEAKRKAEEAERKRVEDERVAAEAEARRKAEEAERKRVEDERLAAEAEARRKAEEAERKRVEDERLAAEAEAKPKRKAEEAERKRVEDERLAAEAEAKLVCKEKVEFEMQRQFKSEVSKLKADEEAAETNEVKLKIAEPDSKVSKIKQYERSSEDFVAETNEAGREERSRKREKHGEKRKLPEKGMTKLDRKERTKGEIKTELKKEDEERVTKVENEEDTTHKLDFKRQEVENEVSVVEESVIELQKDGKLEKRLKKKELKQKKASDERKRSVDDVQQRKLDEHTGVMDETEVIPQEVATLEKFREEELTGKQSETKLEKKEKREMDVNKGEPKQKKDVKKRNRYEEDVTLKIDDKRHVDERQWNKPEADEIEPIADYREQMGISTIQEKLPFEEVLEANQGSTEDEAKRHKEEERKAKKEERRRKRKGNELKPNDEKGNQHGTDYKTEVGNEIGATEIVNSSGNQSNRNSVPTFGSLQCDILTAHDITSSCFEALKGERDDSPLQLVLNHDTPTLKQARESVVKTDDLLSFSLADAIALSGECTVYAEQGQSFDINITDLPNISLRTVWSHNDELLAEDLFSVRRMNNADTLRESTPVATVHIDNMDREHAGLYRLQIFDEDDNVQDSSSALLATVDLPVKLKKYDLWNQNRKEMTSVYAVHKKVTSVFQPVHPTEDAQITSIYEGSNVDLIAEFPNFCLDFKPNDFEWLRNGRPLNVDAERISSHCVCGPDQGLVSLSLQEVRPDQTGTYSLGFTEDAAEAIAQSAAKSELTSLPPREILLTKLVFPKLTIKPKPEYDGLIESRSQYEPTRAAYAFERDLPSTVSVKEGERVNLEARVAKKCKIVMHEWLFNGKPIIPEFTPDYTVWRTNNSFMLTIPRARPDLNGTYELRIYGDTDVYCTRTQLDVEQTRLRSSSYKLTPADGLKPLFTKRLHDHTMDVGDCLRLTVRVMAEPPAVIVWKHNGAIVTGDHRIKLFNDDANASLTIRQVRPSDRGRYSCIATNALGRVTTESILQINGIEQFAALEDEDDEFEDQVNRNLEGTERNKLTYTALPRTAPELRLDSVDTMNVALSWKPLTQPDISYIVELSRDGGKWWRPILNGVTDTCINIPSEVASPLDSLLFRVLAENKFGIGPASQPIRIPARACIPTMPATKPEVEFEEAAAVLIRWPKATTGSSTEPCMVVDNYAINPLTRFGHVWYAVEVREGAQSEWRRVATDLTGLSYMYHLRPGVSSAIRVVAFNQFGESNPTPIALVHLDPSTLAPAMDFDPPWVAVTHQAYDGYSKPGQQKTGITVYWKPAHMPEYCTACVSGLEPMYRIEWRRGRTGMWQALADDVTDPEAGFRLPNNLVMAVLDDVKRTSDTKNTIAINNQTVELRVFCWNKFGESGPTKPCRLVASQLFRGQTYKNSIKNMDKHQDSTVRLEDCFNEWDQFPVVTTDDHYLRLRTYINSISPVDGVDLSWEKFTQTCLPNGTDEIPVETHGRYRIEQRLPVDHSIQERLGRSRYRWKVCNMDTALIYGENCVLDVRPGKEEQVYRLLALSETDNCSVWVDAYNTIRIPSLAELCPSAPMELNIRTVPVTGCTVSAENHLSWRSSNLHPVFAQGYDKQDNTSPTVRYRVEARSVQSDLAPWRQVCETLADNTYAVDKKAEAGLQLIYRITPINEFGEGPALISSPIRTPPLYSNLEGCVEDLRYTILGPSSLQMRWRLGDNAIDILEFGRTSSNHTGRKRSGSPSLDLADRVNFTVEVRNGYAGDWSPLVEQVRGDLAAKVMLDDMHYMENDLSCRVVAFIDGQRCIPSRPVQLNIKTGKYAVFKLFSCFVICCV</sequence>
<dbReference type="SMART" id="SM00408">
    <property type="entry name" value="IGc2"/>
    <property type="match status" value="2"/>
</dbReference>
<evidence type="ECO:0000259" key="6">
    <source>
        <dbReference type="PROSITE" id="PS50853"/>
    </source>
</evidence>
<dbReference type="InterPro" id="IPR050964">
    <property type="entry name" value="Striated_Muscle_Regulatory"/>
</dbReference>
<dbReference type="SUPFAM" id="SSF49265">
    <property type="entry name" value="Fibronectin type III"/>
    <property type="match status" value="2"/>
</dbReference>
<evidence type="ECO:0000256" key="1">
    <source>
        <dbReference type="ARBA" id="ARBA00022737"/>
    </source>
</evidence>
<evidence type="ECO:0000313" key="7">
    <source>
        <dbReference type="EMBL" id="KAF5406187.1"/>
    </source>
</evidence>
<evidence type="ECO:0000259" key="5">
    <source>
        <dbReference type="PROSITE" id="PS50835"/>
    </source>
</evidence>
<dbReference type="InterPro" id="IPR036116">
    <property type="entry name" value="FN3_sf"/>
</dbReference>
<evidence type="ECO:0008006" key="9">
    <source>
        <dbReference type="Google" id="ProtNLM"/>
    </source>
</evidence>
<feature type="region of interest" description="Disordered" evidence="4">
    <location>
        <begin position="1294"/>
        <end position="1420"/>
    </location>
</feature>
<feature type="compositionally biased region" description="Basic and acidic residues" evidence="4">
    <location>
        <begin position="1305"/>
        <end position="1330"/>
    </location>
</feature>
<organism evidence="7 8">
    <name type="scientific">Paragonimus heterotremus</name>
    <dbReference type="NCBI Taxonomy" id="100268"/>
    <lineage>
        <taxon>Eukaryota</taxon>
        <taxon>Metazoa</taxon>
        <taxon>Spiralia</taxon>
        <taxon>Lophotrochozoa</taxon>
        <taxon>Platyhelminthes</taxon>
        <taxon>Trematoda</taxon>
        <taxon>Digenea</taxon>
        <taxon>Plagiorchiida</taxon>
        <taxon>Troglotremata</taxon>
        <taxon>Troglotrematidae</taxon>
        <taxon>Paragonimus</taxon>
    </lineage>
</organism>
<keyword evidence="3" id="KW-0393">Immunoglobulin domain</keyword>
<protein>
    <recommendedName>
        <fullName evidence="9">Ig-like domain-containing protein</fullName>
    </recommendedName>
</protein>
<dbReference type="PROSITE" id="PS50835">
    <property type="entry name" value="IG_LIKE"/>
    <property type="match status" value="3"/>
</dbReference>
<dbReference type="InterPro" id="IPR036179">
    <property type="entry name" value="Ig-like_dom_sf"/>
</dbReference>
<dbReference type="InterPro" id="IPR003598">
    <property type="entry name" value="Ig_sub2"/>
</dbReference>
<name>A0A8J4SV01_9TREM</name>
<dbReference type="InterPro" id="IPR007110">
    <property type="entry name" value="Ig-like_dom"/>
</dbReference>
<feature type="compositionally biased region" description="Basic and acidic residues" evidence="4">
    <location>
        <begin position="1205"/>
        <end position="1274"/>
    </location>
</feature>
<dbReference type="OrthoDB" id="190835at2759"/>
<dbReference type="FunFam" id="2.60.40.10:FF:000032">
    <property type="entry name" value="palladin isoform X1"/>
    <property type="match status" value="1"/>
</dbReference>
<dbReference type="CDD" id="cd00096">
    <property type="entry name" value="Ig"/>
    <property type="match status" value="2"/>
</dbReference>
<proteinExistence type="predicted"/>
<feature type="compositionally biased region" description="Basic and acidic residues" evidence="4">
    <location>
        <begin position="1158"/>
        <end position="1197"/>
    </location>
</feature>
<feature type="region of interest" description="Disordered" evidence="4">
    <location>
        <begin position="876"/>
        <end position="895"/>
    </location>
</feature>
<feature type="domain" description="Ig-like" evidence="5">
    <location>
        <begin position="1972"/>
        <end position="2060"/>
    </location>
</feature>
<dbReference type="PROSITE" id="PS50853">
    <property type="entry name" value="FN3"/>
    <property type="match status" value="2"/>
</dbReference>
<dbReference type="PANTHER" id="PTHR13817:SF166">
    <property type="entry name" value="NEURONAL IGCAM-RELATED"/>
    <property type="match status" value="1"/>
</dbReference>
<dbReference type="InterPro" id="IPR013098">
    <property type="entry name" value="Ig_I-set"/>
</dbReference>
<feature type="compositionally biased region" description="Basic and acidic residues" evidence="4">
    <location>
        <begin position="1449"/>
        <end position="1464"/>
    </location>
</feature>
<evidence type="ECO:0000313" key="8">
    <source>
        <dbReference type="Proteomes" id="UP000748531"/>
    </source>
</evidence>
<reference evidence="7" key="1">
    <citation type="submission" date="2019-05" db="EMBL/GenBank/DDBJ databases">
        <title>Annotation for the trematode Paragonimus heterotremus.</title>
        <authorList>
            <person name="Choi Y.-J."/>
        </authorList>
    </citation>
    <scope>NUCLEOTIDE SEQUENCE</scope>
    <source>
        <strain evidence="7">LC</strain>
    </source>
</reference>
<dbReference type="Proteomes" id="UP000748531">
    <property type="component" value="Unassembled WGS sequence"/>
</dbReference>
<feature type="region of interest" description="Disordered" evidence="4">
    <location>
        <begin position="342"/>
        <end position="372"/>
    </location>
</feature>
<dbReference type="EMBL" id="LUCH01000073">
    <property type="protein sequence ID" value="KAF5406187.1"/>
    <property type="molecule type" value="Genomic_DNA"/>
</dbReference>
<evidence type="ECO:0000256" key="3">
    <source>
        <dbReference type="ARBA" id="ARBA00023319"/>
    </source>
</evidence>
<dbReference type="InterPro" id="IPR003961">
    <property type="entry name" value="FN3_dom"/>
</dbReference>
<dbReference type="CDD" id="cd00063">
    <property type="entry name" value="FN3"/>
    <property type="match status" value="2"/>
</dbReference>
<keyword evidence="2" id="KW-1015">Disulfide bond</keyword>
<comment type="caution">
    <text evidence="7">The sequence shown here is derived from an EMBL/GenBank/DDBJ whole genome shotgun (WGS) entry which is preliminary data.</text>
</comment>
<feature type="domain" description="Ig-like" evidence="5">
    <location>
        <begin position="417"/>
        <end position="492"/>
    </location>
</feature>
<feature type="region of interest" description="Disordered" evidence="4">
    <location>
        <begin position="1158"/>
        <end position="1274"/>
    </location>
</feature>
<feature type="compositionally biased region" description="Basic and acidic residues" evidence="4">
    <location>
        <begin position="1343"/>
        <end position="1379"/>
    </location>
</feature>
<feature type="region of interest" description="Disordered" evidence="4">
    <location>
        <begin position="1442"/>
        <end position="1490"/>
    </location>
</feature>
<keyword evidence="1" id="KW-0677">Repeat</keyword>
<feature type="region of interest" description="Disordered" evidence="4">
    <location>
        <begin position="943"/>
        <end position="1132"/>
    </location>
</feature>
<feature type="compositionally biased region" description="Polar residues" evidence="4">
    <location>
        <begin position="342"/>
        <end position="357"/>
    </location>
</feature>
<feature type="domain" description="Ig-like" evidence="5">
    <location>
        <begin position="696"/>
        <end position="798"/>
    </location>
</feature>
<dbReference type="Gene3D" id="2.60.40.10">
    <property type="entry name" value="Immunoglobulins"/>
    <property type="match status" value="6"/>
</dbReference>
<evidence type="ECO:0000256" key="4">
    <source>
        <dbReference type="SAM" id="MobiDB-lite"/>
    </source>
</evidence>
<feature type="domain" description="Fibronectin type-III" evidence="6">
    <location>
        <begin position="2099"/>
        <end position="2198"/>
    </location>
</feature>